<keyword evidence="4" id="KW-1185">Reference proteome</keyword>
<feature type="region of interest" description="Disordered" evidence="1">
    <location>
        <begin position="1"/>
        <end position="63"/>
    </location>
</feature>
<organism evidence="3 4">
    <name type="scientific">Lipingzhangella rawalii</name>
    <dbReference type="NCBI Taxonomy" id="2055835"/>
    <lineage>
        <taxon>Bacteria</taxon>
        <taxon>Bacillati</taxon>
        <taxon>Actinomycetota</taxon>
        <taxon>Actinomycetes</taxon>
        <taxon>Streptosporangiales</taxon>
        <taxon>Nocardiopsidaceae</taxon>
        <taxon>Lipingzhangella</taxon>
    </lineage>
</organism>
<keyword evidence="2" id="KW-0472">Membrane</keyword>
<keyword evidence="2" id="KW-0812">Transmembrane</keyword>
<evidence type="ECO:0000313" key="3">
    <source>
        <dbReference type="EMBL" id="MDS1269686.1"/>
    </source>
</evidence>
<keyword evidence="2" id="KW-1133">Transmembrane helix</keyword>
<feature type="compositionally biased region" description="Basic and acidic residues" evidence="1">
    <location>
        <begin position="54"/>
        <end position="63"/>
    </location>
</feature>
<evidence type="ECO:0000313" key="4">
    <source>
        <dbReference type="Proteomes" id="UP001250214"/>
    </source>
</evidence>
<evidence type="ECO:0000256" key="2">
    <source>
        <dbReference type="SAM" id="Phobius"/>
    </source>
</evidence>
<evidence type="ECO:0000256" key="1">
    <source>
        <dbReference type="SAM" id="MobiDB-lite"/>
    </source>
</evidence>
<dbReference type="EMBL" id="JAVLVT010000001">
    <property type="protein sequence ID" value="MDS1269686.1"/>
    <property type="molecule type" value="Genomic_DNA"/>
</dbReference>
<protein>
    <recommendedName>
        <fullName evidence="5">Phage-related protein</fullName>
    </recommendedName>
</protein>
<accession>A0ABU2H308</accession>
<proteinExistence type="predicted"/>
<feature type="transmembrane region" description="Helical" evidence="2">
    <location>
        <begin position="169"/>
        <end position="194"/>
    </location>
</feature>
<comment type="caution">
    <text evidence="3">The sequence shown here is derived from an EMBL/GenBank/DDBJ whole genome shotgun (WGS) entry which is preliminary data.</text>
</comment>
<dbReference type="RefSeq" id="WP_310911143.1">
    <property type="nucleotide sequence ID" value="NZ_JAVLVT010000001.1"/>
</dbReference>
<feature type="transmembrane region" description="Helical" evidence="2">
    <location>
        <begin position="206"/>
        <end position="234"/>
    </location>
</feature>
<sequence length="499" mass="53396">MMATATIERSAEALEGMESELSGAASSAEKLEENLSKVADSAGEVEEAANQASEKTKDSSDRWKTAADTVESLGGALEKSSGVVGEYGEKIGLSEDQTKFFGKALENGGNAIQGFAKGMTFARNMAAGFRVVLSAMSGENMKKIGAKLRTLGTSALTMGKRFLIASGQVIAAITRMVVATLVSATKMIAAWLMMGVKAMLHALKVAAAWLISIWPIALIVAAIVAVVALIIYYWDEIVAATKAAWEWVKDTLAGVWEWIVDLFWNAVDWIWDAVSSGLQWLLDLFLNWHPLGIIISHWDQIVEAFNTGIEWAKDLVDKGVQAVLGFLRGIGRIPAMVGGFFSSMASAASAQIQRFLGFVRDIPGRITSAIGNLGSLLLGAGRDIINGLIDGVKDMISNLKNTFSGVTDMIPDWKGPARVDRKLLAGAGENIMGGLSRGIEGSLPELRRTLSDVTDTIPANVGASVRHTGGTDQRVSLDVTGADEEMKRMIRKMTRQAGL</sequence>
<feature type="compositionally biased region" description="Low complexity" evidence="1">
    <location>
        <begin position="19"/>
        <end position="28"/>
    </location>
</feature>
<dbReference type="Proteomes" id="UP001250214">
    <property type="component" value="Unassembled WGS sequence"/>
</dbReference>
<gene>
    <name evidence="3" type="ORF">RIF23_05200</name>
</gene>
<reference evidence="4" key="1">
    <citation type="submission" date="2023-07" db="EMBL/GenBank/DDBJ databases">
        <title>Novel species in the genus Lipingzhangella isolated from Sambhar Salt Lake.</title>
        <authorList>
            <person name="Jiya N."/>
            <person name="Kajale S."/>
            <person name="Sharma A."/>
        </authorList>
    </citation>
    <scope>NUCLEOTIDE SEQUENCE [LARGE SCALE GENOMIC DNA]</scope>
    <source>
        <strain evidence="4">LS1_29</strain>
    </source>
</reference>
<evidence type="ECO:0008006" key="5">
    <source>
        <dbReference type="Google" id="ProtNLM"/>
    </source>
</evidence>
<name>A0ABU2H308_9ACTN</name>